<dbReference type="InterPro" id="IPR024467">
    <property type="entry name" value="Xre/MbcA/ParS-like_toxin-bd"/>
</dbReference>
<gene>
    <name evidence="2" type="ORF">THSYN_12820</name>
</gene>
<sequence>MRLSAAESDRVYRIAAAFEDAVRLFEGDQAAARAWLKAPAKALGGQPPLEYLRTETGAAEVRRLIGRLEQGVYT</sequence>
<dbReference type="KEGG" id="tsy:THSYN_12820"/>
<evidence type="ECO:0000313" key="3">
    <source>
        <dbReference type="Proteomes" id="UP000232638"/>
    </source>
</evidence>
<dbReference type="OrthoDB" id="8595277at2"/>
<feature type="domain" description="Antitoxin Xre/MbcA/ParS-like toxin-binding" evidence="1">
    <location>
        <begin position="21"/>
        <end position="71"/>
    </location>
</feature>
<dbReference type="RefSeq" id="WP_100919514.1">
    <property type="nucleotide sequence ID" value="NZ_CP020370.1"/>
</dbReference>
<dbReference type="InterPro" id="IPR011979">
    <property type="entry name" value="Antitox_Xre"/>
</dbReference>
<dbReference type="AlphaFoldDB" id="A0A2K8U883"/>
<name>A0A2K8U883_9GAMM</name>
<dbReference type="Proteomes" id="UP000232638">
    <property type="component" value="Chromosome"/>
</dbReference>
<proteinExistence type="predicted"/>
<dbReference type="EMBL" id="CP020370">
    <property type="protein sequence ID" value="AUB81757.1"/>
    <property type="molecule type" value="Genomic_DNA"/>
</dbReference>
<evidence type="ECO:0000259" key="1">
    <source>
        <dbReference type="Pfam" id="PF09722"/>
    </source>
</evidence>
<evidence type="ECO:0000313" key="2">
    <source>
        <dbReference type="EMBL" id="AUB81757.1"/>
    </source>
</evidence>
<reference evidence="2 3" key="1">
    <citation type="submission" date="2017-03" db="EMBL/GenBank/DDBJ databases">
        <title>Complete genome sequence of Candidatus 'Thiodictyon syntrophicum' sp. nov. strain Cad16T, a photolithoautotroph purple sulfur bacterium isolated from an alpine meromictic lake.</title>
        <authorList>
            <person name="Luedin S.M."/>
            <person name="Pothier J.F."/>
            <person name="Danza F."/>
            <person name="Storelli N."/>
            <person name="Wittwer M."/>
            <person name="Tonolla M."/>
        </authorList>
    </citation>
    <scope>NUCLEOTIDE SEQUENCE [LARGE SCALE GENOMIC DNA]</scope>
    <source>
        <strain evidence="2 3">Cad16T</strain>
    </source>
</reference>
<dbReference type="Pfam" id="PF09722">
    <property type="entry name" value="Xre_MbcA_ParS_C"/>
    <property type="match status" value="1"/>
</dbReference>
<keyword evidence="3" id="KW-1185">Reference proteome</keyword>
<dbReference type="NCBIfam" id="TIGR02293">
    <property type="entry name" value="TAS_TIGR02293"/>
    <property type="match status" value="1"/>
</dbReference>
<organism evidence="2 3">
    <name type="scientific">Candidatus Thiodictyon syntrophicum</name>
    <dbReference type="NCBI Taxonomy" id="1166950"/>
    <lineage>
        <taxon>Bacteria</taxon>
        <taxon>Pseudomonadati</taxon>
        <taxon>Pseudomonadota</taxon>
        <taxon>Gammaproteobacteria</taxon>
        <taxon>Chromatiales</taxon>
        <taxon>Chromatiaceae</taxon>
        <taxon>Thiodictyon</taxon>
    </lineage>
</organism>
<protein>
    <recommendedName>
        <fullName evidence="1">Antitoxin Xre/MbcA/ParS-like toxin-binding domain-containing protein</fullName>
    </recommendedName>
</protein>
<accession>A0A2K8U883</accession>